<evidence type="ECO:0000313" key="3">
    <source>
        <dbReference type="Proteomes" id="UP001519288"/>
    </source>
</evidence>
<dbReference type="NCBIfam" id="NF005502">
    <property type="entry name" value="PRK07117.1"/>
    <property type="match status" value="1"/>
</dbReference>
<dbReference type="SUPFAM" id="SSF47336">
    <property type="entry name" value="ACP-like"/>
    <property type="match status" value="1"/>
</dbReference>
<organism evidence="2 3">
    <name type="scientific">Paenibacillus shirakamiensis</name>
    <dbReference type="NCBI Taxonomy" id="1265935"/>
    <lineage>
        <taxon>Bacteria</taxon>
        <taxon>Bacillati</taxon>
        <taxon>Bacillota</taxon>
        <taxon>Bacilli</taxon>
        <taxon>Bacillales</taxon>
        <taxon>Paenibacillaceae</taxon>
        <taxon>Paenibacillus</taxon>
    </lineage>
</organism>
<comment type="caution">
    <text evidence="2">The sequence shown here is derived from an EMBL/GenBank/DDBJ whole genome shotgun (WGS) entry which is preliminary data.</text>
</comment>
<accession>A0ABS4JEP0</accession>
<dbReference type="Proteomes" id="UP001519288">
    <property type="component" value="Unassembled WGS sequence"/>
</dbReference>
<protein>
    <submittedName>
        <fullName evidence="2">Polyketide biosynthesis acyl carrier protein</fullName>
    </submittedName>
</protein>
<dbReference type="PROSITE" id="PS50075">
    <property type="entry name" value="CARRIER"/>
    <property type="match status" value="1"/>
</dbReference>
<dbReference type="InterPro" id="IPR009081">
    <property type="entry name" value="PP-bd_ACP"/>
</dbReference>
<reference evidence="2 3" key="1">
    <citation type="submission" date="2021-03" db="EMBL/GenBank/DDBJ databases">
        <title>Genomic Encyclopedia of Type Strains, Phase IV (KMG-IV): sequencing the most valuable type-strain genomes for metagenomic binning, comparative biology and taxonomic classification.</title>
        <authorList>
            <person name="Goeker M."/>
        </authorList>
    </citation>
    <scope>NUCLEOTIDE SEQUENCE [LARGE SCALE GENOMIC DNA]</scope>
    <source>
        <strain evidence="2 3">DSM 26806</strain>
    </source>
</reference>
<dbReference type="EMBL" id="JAGGLD010000001">
    <property type="protein sequence ID" value="MBP2000180.1"/>
    <property type="molecule type" value="Genomic_DNA"/>
</dbReference>
<dbReference type="InterPro" id="IPR036736">
    <property type="entry name" value="ACP-like_sf"/>
</dbReference>
<gene>
    <name evidence="2" type="ORF">J2Z69_001199</name>
</gene>
<dbReference type="RefSeq" id="WP_209859981.1">
    <property type="nucleotide sequence ID" value="NZ_JAGGLD010000001.1"/>
</dbReference>
<evidence type="ECO:0000313" key="2">
    <source>
        <dbReference type="EMBL" id="MBP2000180.1"/>
    </source>
</evidence>
<keyword evidence="3" id="KW-1185">Reference proteome</keyword>
<proteinExistence type="predicted"/>
<sequence length="81" mass="9080">MSREEIWHIVIQQVIEVIPELEGYSFRPSEKLADLGANSMDRAEIVALALEALELRIPRIELFGASNIGELVELLYAKSIA</sequence>
<dbReference type="Gene3D" id="1.10.1200.10">
    <property type="entry name" value="ACP-like"/>
    <property type="match status" value="1"/>
</dbReference>
<evidence type="ECO:0000259" key="1">
    <source>
        <dbReference type="PROSITE" id="PS50075"/>
    </source>
</evidence>
<name>A0ABS4JEP0_9BACL</name>
<feature type="domain" description="Carrier" evidence="1">
    <location>
        <begin position="1"/>
        <end position="79"/>
    </location>
</feature>
<dbReference type="Pfam" id="PF00550">
    <property type="entry name" value="PP-binding"/>
    <property type="match status" value="1"/>
</dbReference>